<feature type="transmembrane region" description="Helical" evidence="1">
    <location>
        <begin position="378"/>
        <end position="400"/>
    </location>
</feature>
<gene>
    <name evidence="2" type="ORF">RR46_14447</name>
</gene>
<proteinExistence type="predicted"/>
<evidence type="ECO:0000256" key="1">
    <source>
        <dbReference type="SAM" id="Phobius"/>
    </source>
</evidence>
<feature type="transmembrane region" description="Helical" evidence="1">
    <location>
        <begin position="203"/>
        <end position="223"/>
    </location>
</feature>
<feature type="transmembrane region" description="Helical" evidence="1">
    <location>
        <begin position="406"/>
        <end position="430"/>
    </location>
</feature>
<name>A0A194PD59_PAPXU</name>
<evidence type="ECO:0000313" key="3">
    <source>
        <dbReference type="Proteomes" id="UP000053268"/>
    </source>
</evidence>
<organism evidence="2 3">
    <name type="scientific">Papilio xuthus</name>
    <name type="common">Asian swallowtail butterfly</name>
    <dbReference type="NCBI Taxonomy" id="66420"/>
    <lineage>
        <taxon>Eukaryota</taxon>
        <taxon>Metazoa</taxon>
        <taxon>Ecdysozoa</taxon>
        <taxon>Arthropoda</taxon>
        <taxon>Hexapoda</taxon>
        <taxon>Insecta</taxon>
        <taxon>Pterygota</taxon>
        <taxon>Neoptera</taxon>
        <taxon>Endopterygota</taxon>
        <taxon>Lepidoptera</taxon>
        <taxon>Glossata</taxon>
        <taxon>Ditrysia</taxon>
        <taxon>Papilionoidea</taxon>
        <taxon>Papilionidae</taxon>
        <taxon>Papilioninae</taxon>
        <taxon>Papilio</taxon>
    </lineage>
</organism>
<accession>A0A194PD59</accession>
<feature type="transmembrane region" description="Helical" evidence="1">
    <location>
        <begin position="354"/>
        <end position="371"/>
    </location>
</feature>
<feature type="transmembrane region" description="Helical" evidence="1">
    <location>
        <begin position="311"/>
        <end position="334"/>
    </location>
</feature>
<feature type="transmembrane region" description="Helical" evidence="1">
    <location>
        <begin position="511"/>
        <end position="532"/>
    </location>
</feature>
<feature type="transmembrane region" description="Helical" evidence="1">
    <location>
        <begin position="31"/>
        <end position="50"/>
    </location>
</feature>
<dbReference type="Proteomes" id="UP000053268">
    <property type="component" value="Unassembled WGS sequence"/>
</dbReference>
<keyword evidence="3" id="KW-1185">Reference proteome</keyword>
<evidence type="ECO:0000313" key="2">
    <source>
        <dbReference type="EMBL" id="KPI90943.1"/>
    </source>
</evidence>
<reference evidence="2 3" key="1">
    <citation type="journal article" date="2015" name="Nat. Commun.">
        <title>Outbred genome sequencing and CRISPR/Cas9 gene editing in butterflies.</title>
        <authorList>
            <person name="Li X."/>
            <person name="Fan D."/>
            <person name="Zhang W."/>
            <person name="Liu G."/>
            <person name="Zhang L."/>
            <person name="Zhao L."/>
            <person name="Fang X."/>
            <person name="Chen L."/>
            <person name="Dong Y."/>
            <person name="Chen Y."/>
            <person name="Ding Y."/>
            <person name="Zhao R."/>
            <person name="Feng M."/>
            <person name="Zhu Y."/>
            <person name="Feng Y."/>
            <person name="Jiang X."/>
            <person name="Zhu D."/>
            <person name="Xiang H."/>
            <person name="Feng X."/>
            <person name="Li S."/>
            <person name="Wang J."/>
            <person name="Zhang G."/>
            <person name="Kronforst M.R."/>
            <person name="Wang W."/>
        </authorList>
    </citation>
    <scope>NUCLEOTIDE SEQUENCE [LARGE SCALE GENOMIC DNA]</scope>
    <source>
        <strain evidence="2">Ya'a_city_454_Px</strain>
        <tissue evidence="2">Whole body</tissue>
    </source>
</reference>
<keyword evidence="1" id="KW-0812">Transmembrane</keyword>
<feature type="transmembrane region" description="Helical" evidence="1">
    <location>
        <begin position="235"/>
        <end position="259"/>
    </location>
</feature>
<feature type="transmembrane region" description="Helical" evidence="1">
    <location>
        <begin position="544"/>
        <end position="564"/>
    </location>
</feature>
<protein>
    <submittedName>
        <fullName evidence="2">Uncharacterized protein</fullName>
    </submittedName>
</protein>
<keyword evidence="1" id="KW-0472">Membrane</keyword>
<feature type="transmembrane region" description="Helical" evidence="1">
    <location>
        <begin position="570"/>
        <end position="588"/>
    </location>
</feature>
<feature type="transmembrane region" description="Helical" evidence="1">
    <location>
        <begin position="123"/>
        <end position="143"/>
    </location>
</feature>
<feature type="transmembrane region" description="Helical" evidence="1">
    <location>
        <begin position="94"/>
        <end position="111"/>
    </location>
</feature>
<sequence>MAATDPWCLLQTAKHMPNTEHKLPTRISSRLANFLLYFGMANMTSLLSIFKVKICLAYCACLGSDRCWNFSFLRKLRGNIDALPGKMSLEYNAWFLYLRVAIRYYISWILIIKSAILWQSFTYPINAIIHMTYYLCAAIALPFRRTLTESEIKELREERKYYNLDFDEPDQSLAWCIFLTTMISIKLGMTLSAKHFSLEYSIPLLYCLSLVIELIITIIFIIGAHKKNPKLLRVYYIYAMVFLGIIFLLCLLALGLAIFERPGLASIFTPNDGIVQEWITSVAEFTKCIKFESPHFPVVKKFCCCIPLRRGLLICSYCNLVFILLSFPILIYMLVESKTTGHITVTTLTLEPNIHLPITIALNIIDVMLTKRRDLLKVCFYMGLIYVLLTIIVDLTFFNFNNYMGNISYVCVTVYNIYLLYLVYNIVYVLQKEALVQYVTYHEQPPLEKICNSIEIPILTRCCFCFPLRKGLVVFAYANLILTVVVTSLLSMYISYVRNNGVTDATELPRLIADTTVLVLELGMSVIFIVALHMKHVLLMKIYLYFETVFSVIGFVYSVAFLTRETSGELFLILFELMLQIYLVILIWSSIVKMERDGTV</sequence>
<dbReference type="EMBL" id="KQ459606">
    <property type="protein sequence ID" value="KPI90943.1"/>
    <property type="molecule type" value="Genomic_DNA"/>
</dbReference>
<feature type="transmembrane region" description="Helical" evidence="1">
    <location>
        <begin position="474"/>
        <end position="496"/>
    </location>
</feature>
<dbReference type="AlphaFoldDB" id="A0A194PD59"/>
<keyword evidence="1" id="KW-1133">Transmembrane helix</keyword>